<dbReference type="Pfam" id="PF05651">
    <property type="entry name" value="Diacid_rec"/>
    <property type="match status" value="1"/>
</dbReference>
<dbReference type="InterPro" id="IPR025736">
    <property type="entry name" value="PucR_C-HTH_dom"/>
</dbReference>
<evidence type="ECO:0000259" key="2">
    <source>
        <dbReference type="Pfam" id="PF13556"/>
    </source>
</evidence>
<evidence type="ECO:0000259" key="1">
    <source>
        <dbReference type="Pfam" id="PF05651"/>
    </source>
</evidence>
<reference evidence="3 4" key="1">
    <citation type="submission" date="2014-01" db="EMBL/GenBank/DDBJ databases">
        <title>Plasmidome dynamics in the species complex Clostridium novyi sensu lato converts strains of independent lineages into distinctly different pathogens.</title>
        <authorList>
            <person name="Skarin H."/>
            <person name="Segerman B."/>
        </authorList>
    </citation>
    <scope>NUCLEOTIDE SEQUENCE [LARGE SCALE GENOMIC DNA]</scope>
    <source>
        <strain evidence="3 4">4570</strain>
    </source>
</reference>
<feature type="domain" description="PucR C-terminal helix-turn-helix" evidence="2">
    <location>
        <begin position="289"/>
        <end position="345"/>
    </location>
</feature>
<dbReference type="InterPro" id="IPR008599">
    <property type="entry name" value="Diacid_rec"/>
</dbReference>
<dbReference type="Pfam" id="PF13556">
    <property type="entry name" value="HTH_30"/>
    <property type="match status" value="1"/>
</dbReference>
<dbReference type="Gene3D" id="1.10.10.2840">
    <property type="entry name" value="PucR C-terminal helix-turn-helix domain"/>
    <property type="match status" value="1"/>
</dbReference>
<organism evidence="3 4">
    <name type="scientific">Clostridium novyi A str. 4570</name>
    <dbReference type="NCBI Taxonomy" id="1444290"/>
    <lineage>
        <taxon>Bacteria</taxon>
        <taxon>Bacillati</taxon>
        <taxon>Bacillota</taxon>
        <taxon>Clostridia</taxon>
        <taxon>Eubacteriales</taxon>
        <taxon>Clostridiaceae</taxon>
        <taxon>Clostridium</taxon>
    </lineage>
</organism>
<sequence>MIKLTEQMAQSIVDRMMNVIPYNVNIMNNEGVIIGSGDKKRIGQLHEGAVDAISRNKLNLIYKDGVGAKPGVNMPIHFNDTLMGVIGISGDPKEVISFAAIVKATSELLIKQEYIYNERRVREQIEEEFLYQWSYLNNDYDESFFQRADVLGIDLNIDRVAVVIKGEDKKNIVNTIKKYIYDCEYVIRFDAEDVLIFMKYDNKIYKRVSNIYYQLNEKVKVGIGLHEKIMTKSVEQALRAMEINDKLALGYSLCKYSDVKLFDIISNNIKEKSIEVLVDKITEINNFELIDTLITYIVFNCDIKNVSEKLHIHRNSLNYRLKKIYAITGKNPKDIMDLLELLVACVLYKLK</sequence>
<name>A0AA89CVJ9_CLONO</name>
<evidence type="ECO:0000313" key="3">
    <source>
        <dbReference type="EMBL" id="KGN03123.1"/>
    </source>
</evidence>
<feature type="domain" description="Putative sugar diacid recognition" evidence="1">
    <location>
        <begin position="4"/>
        <end position="133"/>
    </location>
</feature>
<comment type="caution">
    <text evidence="3">The sequence shown here is derived from an EMBL/GenBank/DDBJ whole genome shotgun (WGS) entry which is preliminary data.</text>
</comment>
<accession>A0AA89CVJ9</accession>
<gene>
    <name evidence="3" type="ORF">Z969_02275</name>
</gene>
<protein>
    <submittedName>
        <fullName evidence="3">Sugar diacid recognition protein</fullName>
    </submittedName>
</protein>
<dbReference type="InterPro" id="IPR051448">
    <property type="entry name" value="CdaR-like_regulators"/>
</dbReference>
<dbReference type="PANTHER" id="PTHR33744">
    <property type="entry name" value="CARBOHYDRATE DIACID REGULATOR"/>
    <property type="match status" value="1"/>
</dbReference>
<dbReference type="EMBL" id="JDRX01000003">
    <property type="protein sequence ID" value="KGN03123.1"/>
    <property type="molecule type" value="Genomic_DNA"/>
</dbReference>
<dbReference type="PANTHER" id="PTHR33744:SF16">
    <property type="entry name" value="CARBOHYDRATE DIACID REGULATOR"/>
    <property type="match status" value="1"/>
</dbReference>
<evidence type="ECO:0000313" key="4">
    <source>
        <dbReference type="Proteomes" id="UP000030016"/>
    </source>
</evidence>
<dbReference type="AlphaFoldDB" id="A0AA89CVJ9"/>
<dbReference type="InterPro" id="IPR042070">
    <property type="entry name" value="PucR_C-HTH_sf"/>
</dbReference>
<dbReference type="RefSeq" id="WP_039248755.1">
    <property type="nucleotide sequence ID" value="NZ_JDRX01000003.1"/>
</dbReference>
<proteinExistence type="predicted"/>
<dbReference type="Proteomes" id="UP000030016">
    <property type="component" value="Unassembled WGS sequence"/>
</dbReference>